<reference evidence="9 10" key="1">
    <citation type="submission" date="2018-10" db="EMBL/GenBank/DDBJ databases">
        <title>Fifty Aureobasidium pullulans genomes reveal a recombining polyextremotolerant generalist.</title>
        <authorList>
            <person name="Gostincar C."/>
            <person name="Turk M."/>
            <person name="Zajc J."/>
            <person name="Gunde-Cimerman N."/>
        </authorList>
    </citation>
    <scope>NUCLEOTIDE SEQUENCE [LARGE SCALE GENOMIC DNA]</scope>
    <source>
        <strain evidence="9 10">EXF-4256</strain>
    </source>
</reference>
<comment type="subcellular location">
    <subcellularLocation>
        <location evidence="1">Membrane</location>
        <topology evidence="1">Multi-pass membrane protein</topology>
    </subcellularLocation>
</comment>
<dbReference type="PANTHER" id="PTHR33048">
    <property type="entry name" value="PTH11-LIKE INTEGRAL MEMBRANE PROTEIN (AFU_ORTHOLOGUE AFUA_5G11245)"/>
    <property type="match status" value="1"/>
</dbReference>
<dbReference type="InterPro" id="IPR052337">
    <property type="entry name" value="SAT4-like"/>
</dbReference>
<feature type="transmembrane region" description="Helical" evidence="7">
    <location>
        <begin position="181"/>
        <end position="206"/>
    </location>
</feature>
<name>A0AB38LWF2_AURPU</name>
<feature type="region of interest" description="Disordered" evidence="6">
    <location>
        <begin position="309"/>
        <end position="330"/>
    </location>
</feature>
<dbReference type="Pfam" id="PF20684">
    <property type="entry name" value="Fung_rhodopsin"/>
    <property type="match status" value="1"/>
</dbReference>
<evidence type="ECO:0000256" key="6">
    <source>
        <dbReference type="SAM" id="MobiDB-lite"/>
    </source>
</evidence>
<feature type="transmembrane region" description="Helical" evidence="7">
    <location>
        <begin position="20"/>
        <end position="41"/>
    </location>
</feature>
<gene>
    <name evidence="9" type="ORF">D6C94_05486</name>
</gene>
<keyword evidence="4 7" id="KW-0472">Membrane</keyword>
<evidence type="ECO:0000256" key="7">
    <source>
        <dbReference type="SAM" id="Phobius"/>
    </source>
</evidence>
<protein>
    <recommendedName>
        <fullName evidence="8">Rhodopsin domain-containing protein</fullName>
    </recommendedName>
</protein>
<dbReference type="GO" id="GO:0016020">
    <property type="term" value="C:membrane"/>
    <property type="evidence" value="ECO:0007669"/>
    <property type="project" value="UniProtKB-SubCell"/>
</dbReference>
<comment type="caution">
    <text evidence="9">The sequence shown here is derived from an EMBL/GenBank/DDBJ whole genome shotgun (WGS) entry which is preliminary data.</text>
</comment>
<evidence type="ECO:0000256" key="3">
    <source>
        <dbReference type="ARBA" id="ARBA00022989"/>
    </source>
</evidence>
<evidence type="ECO:0000256" key="4">
    <source>
        <dbReference type="ARBA" id="ARBA00023136"/>
    </source>
</evidence>
<dbReference type="PANTHER" id="PTHR33048:SF96">
    <property type="entry name" value="INTEGRAL MEMBRANE PROTEIN"/>
    <property type="match status" value="1"/>
</dbReference>
<feature type="domain" description="Rhodopsin" evidence="8">
    <location>
        <begin position="37"/>
        <end position="282"/>
    </location>
</feature>
<accession>A0AB38LWF2</accession>
<sequence length="366" mass="40464">MSTFFVPPAKATIQRNATLLTSLAAAFTALTTVSFILRVWARTKIVRCWGKDDWVMLATQWANNEASLTSAQSLDRFVKVSQNNKSHVAMSPLTSQKSYNLLLVSNATYLITILLLKVSLALFFLRFIIERWARLTIWGITIFHLVWTFAVLLVSVFYCGNPTDILTKTMKGGKCISERTTLIIGVTWGISNVVTDWFFALLPITFLLRSRLPRTTKISAVIVMMIAVVGSCTAIPRISTYKDLHGSNNYWTTSARFLTWSIVEPGVGLLAANTATLRPVLDRLMQACASGRGVVEVEQGVNKININADKCDSHSEGTEPKSDISASGMYSDTSISSIPPPWETELEFVTAVTFDDEANAMEKGNL</sequence>
<evidence type="ECO:0000259" key="8">
    <source>
        <dbReference type="Pfam" id="PF20684"/>
    </source>
</evidence>
<dbReference type="EMBL" id="QZBJ01000034">
    <property type="protein sequence ID" value="THY73774.1"/>
    <property type="molecule type" value="Genomic_DNA"/>
</dbReference>
<dbReference type="InterPro" id="IPR049326">
    <property type="entry name" value="Rhodopsin_dom_fungi"/>
</dbReference>
<evidence type="ECO:0000256" key="1">
    <source>
        <dbReference type="ARBA" id="ARBA00004141"/>
    </source>
</evidence>
<feature type="transmembrane region" description="Helical" evidence="7">
    <location>
        <begin position="135"/>
        <end position="160"/>
    </location>
</feature>
<organism evidence="9 10">
    <name type="scientific">Aureobasidium pullulans</name>
    <name type="common">Black yeast</name>
    <name type="synonym">Pullularia pullulans</name>
    <dbReference type="NCBI Taxonomy" id="5580"/>
    <lineage>
        <taxon>Eukaryota</taxon>
        <taxon>Fungi</taxon>
        <taxon>Dikarya</taxon>
        <taxon>Ascomycota</taxon>
        <taxon>Pezizomycotina</taxon>
        <taxon>Dothideomycetes</taxon>
        <taxon>Dothideomycetidae</taxon>
        <taxon>Dothideales</taxon>
        <taxon>Saccotheciaceae</taxon>
        <taxon>Aureobasidium</taxon>
    </lineage>
</organism>
<evidence type="ECO:0000256" key="2">
    <source>
        <dbReference type="ARBA" id="ARBA00022692"/>
    </source>
</evidence>
<evidence type="ECO:0000313" key="9">
    <source>
        <dbReference type="EMBL" id="THY73774.1"/>
    </source>
</evidence>
<keyword evidence="3 7" id="KW-1133">Transmembrane helix</keyword>
<feature type="transmembrane region" description="Helical" evidence="7">
    <location>
        <begin position="107"/>
        <end position="129"/>
    </location>
</feature>
<comment type="similarity">
    <text evidence="5">Belongs to the SAT4 family.</text>
</comment>
<dbReference type="AlphaFoldDB" id="A0AB38LWF2"/>
<feature type="compositionally biased region" description="Basic and acidic residues" evidence="6">
    <location>
        <begin position="309"/>
        <end position="322"/>
    </location>
</feature>
<keyword evidence="2 7" id="KW-0812">Transmembrane</keyword>
<proteinExistence type="inferred from homology"/>
<feature type="transmembrane region" description="Helical" evidence="7">
    <location>
        <begin position="218"/>
        <end position="235"/>
    </location>
</feature>
<evidence type="ECO:0000256" key="5">
    <source>
        <dbReference type="ARBA" id="ARBA00038359"/>
    </source>
</evidence>
<dbReference type="Proteomes" id="UP000305064">
    <property type="component" value="Unassembled WGS sequence"/>
</dbReference>
<evidence type="ECO:0000313" key="10">
    <source>
        <dbReference type="Proteomes" id="UP000305064"/>
    </source>
</evidence>